<dbReference type="Proteomes" id="UP000240978">
    <property type="component" value="Unassembled WGS sequence"/>
</dbReference>
<accession>A0A2P8GH44</accession>
<dbReference type="RefSeq" id="WP_106601615.1">
    <property type="nucleotide sequence ID" value="NZ_PYGK01000003.1"/>
</dbReference>
<keyword evidence="2" id="KW-1185">Reference proteome</keyword>
<gene>
    <name evidence="1" type="ORF">CLV42_103274</name>
</gene>
<evidence type="ECO:0008006" key="3">
    <source>
        <dbReference type="Google" id="ProtNLM"/>
    </source>
</evidence>
<sequence length="139" mass="15693">MNTAGYSATPLAKKLGIKDGFVIRLVGQPAYYFDLFEDMPTNIQILDDTTTAKNLIHYFTRQADDLLRDIPLLKREIQTNGMIWISWPKKASKITTDITEDVVRNLALSNGLVDIKVCAIDEIWSGLKLVIPVKDRAKK</sequence>
<dbReference type="EMBL" id="PYGK01000003">
    <property type="protein sequence ID" value="PSL33291.1"/>
    <property type="molecule type" value="Genomic_DNA"/>
</dbReference>
<dbReference type="AlphaFoldDB" id="A0A2P8GH44"/>
<evidence type="ECO:0000313" key="1">
    <source>
        <dbReference type="EMBL" id="PSL33291.1"/>
    </source>
</evidence>
<comment type="caution">
    <text evidence="1">The sequence shown here is derived from an EMBL/GenBank/DDBJ whole genome shotgun (WGS) entry which is preliminary data.</text>
</comment>
<protein>
    <recommendedName>
        <fullName evidence="3">DUF3052 family protein</fullName>
    </recommendedName>
</protein>
<name>A0A2P8GH44_9BACT</name>
<organism evidence="1 2">
    <name type="scientific">Chitinophaga ginsengisoli</name>
    <dbReference type="NCBI Taxonomy" id="363837"/>
    <lineage>
        <taxon>Bacteria</taxon>
        <taxon>Pseudomonadati</taxon>
        <taxon>Bacteroidota</taxon>
        <taxon>Chitinophagia</taxon>
        <taxon>Chitinophagales</taxon>
        <taxon>Chitinophagaceae</taxon>
        <taxon>Chitinophaga</taxon>
    </lineage>
</organism>
<reference evidence="1 2" key="1">
    <citation type="submission" date="2018-03" db="EMBL/GenBank/DDBJ databases">
        <title>Genomic Encyclopedia of Archaeal and Bacterial Type Strains, Phase II (KMG-II): from individual species to whole genera.</title>
        <authorList>
            <person name="Goeker M."/>
        </authorList>
    </citation>
    <scope>NUCLEOTIDE SEQUENCE [LARGE SCALE GENOMIC DNA]</scope>
    <source>
        <strain evidence="1 2">DSM 18107</strain>
    </source>
</reference>
<dbReference type="OrthoDB" id="9800461at2"/>
<evidence type="ECO:0000313" key="2">
    <source>
        <dbReference type="Proteomes" id="UP000240978"/>
    </source>
</evidence>
<proteinExistence type="predicted"/>